<sequence>MPASHPLHVHDKVHLYPLIRPSAHPHLTHYSANNKSRQNAEYTREKPNSGSDTTRSKTEPDNSPHSLEAYKGIATSRYIQTSKAPTNQGHFHTLPYLSLDTLSCRFKVLPRREAHLPSVPLQSSPPPHVTHTNPRPHTPIPTLPTPKPMEQQQHTSHSDQALKKARKVKLQTGENPVLFSRFLSTQSKPHRSLSNAHLFFSFYHSLSLCFSLCSPMCMIMLFLFPSLQIPPIRHIL</sequence>
<keyword evidence="4" id="KW-1185">Reference proteome</keyword>
<feature type="transmembrane region" description="Helical" evidence="2">
    <location>
        <begin position="202"/>
        <end position="224"/>
    </location>
</feature>
<name>A0A2T4C0I0_TRILO</name>
<feature type="region of interest" description="Disordered" evidence="1">
    <location>
        <begin position="117"/>
        <end position="158"/>
    </location>
</feature>
<reference evidence="3 4" key="1">
    <citation type="submission" date="2016-07" db="EMBL/GenBank/DDBJ databases">
        <title>Multiple horizontal gene transfer events from other fungi enriched the ability of initially mycotrophic Trichoderma (Ascomycota) to feed on dead plant biomass.</title>
        <authorList>
            <consortium name="DOE Joint Genome Institute"/>
            <person name="Aerts A."/>
            <person name="Atanasova L."/>
            <person name="Chenthamara K."/>
            <person name="Zhang J."/>
            <person name="Grujic M."/>
            <person name="Henrissat B."/>
            <person name="Kuo A."/>
            <person name="Salamov A."/>
            <person name="Lipzen A."/>
            <person name="Labutti K."/>
            <person name="Barry K."/>
            <person name="Miao Y."/>
            <person name="Rahimi M.J."/>
            <person name="Shen Q."/>
            <person name="Grigoriev I.V."/>
            <person name="Kubicek C.P."/>
            <person name="Druzhinina I.S."/>
        </authorList>
    </citation>
    <scope>NUCLEOTIDE SEQUENCE [LARGE SCALE GENOMIC DNA]</scope>
    <source>
        <strain evidence="3 4">ATCC 18648</strain>
    </source>
</reference>
<feature type="region of interest" description="Disordered" evidence="1">
    <location>
        <begin position="24"/>
        <end position="67"/>
    </location>
</feature>
<dbReference type="AlphaFoldDB" id="A0A2T4C0I0"/>
<organism evidence="3 4">
    <name type="scientific">Trichoderma longibrachiatum ATCC 18648</name>
    <dbReference type="NCBI Taxonomy" id="983965"/>
    <lineage>
        <taxon>Eukaryota</taxon>
        <taxon>Fungi</taxon>
        <taxon>Dikarya</taxon>
        <taxon>Ascomycota</taxon>
        <taxon>Pezizomycotina</taxon>
        <taxon>Sordariomycetes</taxon>
        <taxon>Hypocreomycetidae</taxon>
        <taxon>Hypocreales</taxon>
        <taxon>Hypocreaceae</taxon>
        <taxon>Trichoderma</taxon>
    </lineage>
</organism>
<evidence type="ECO:0000256" key="1">
    <source>
        <dbReference type="SAM" id="MobiDB-lite"/>
    </source>
</evidence>
<dbReference type="Proteomes" id="UP000240760">
    <property type="component" value="Unassembled WGS sequence"/>
</dbReference>
<keyword evidence="2" id="KW-1133">Transmembrane helix</keyword>
<proteinExistence type="predicted"/>
<evidence type="ECO:0000313" key="3">
    <source>
        <dbReference type="EMBL" id="PTB75080.1"/>
    </source>
</evidence>
<evidence type="ECO:0000256" key="2">
    <source>
        <dbReference type="SAM" id="Phobius"/>
    </source>
</evidence>
<gene>
    <name evidence="3" type="ORF">M440DRAFT_1268712</name>
</gene>
<dbReference type="EMBL" id="KZ679134">
    <property type="protein sequence ID" value="PTB75080.1"/>
    <property type="molecule type" value="Genomic_DNA"/>
</dbReference>
<evidence type="ECO:0000313" key="4">
    <source>
        <dbReference type="Proteomes" id="UP000240760"/>
    </source>
</evidence>
<keyword evidence="2" id="KW-0472">Membrane</keyword>
<accession>A0A2T4C0I0</accession>
<keyword evidence="2" id="KW-0812">Transmembrane</keyword>
<protein>
    <submittedName>
        <fullName evidence="3">Uncharacterized protein</fullName>
    </submittedName>
</protein>
<feature type="compositionally biased region" description="Pro residues" evidence="1">
    <location>
        <begin position="136"/>
        <end position="147"/>
    </location>
</feature>
<feature type="compositionally biased region" description="Polar residues" evidence="1">
    <location>
        <begin position="30"/>
        <end position="41"/>
    </location>
</feature>